<keyword evidence="7" id="KW-0804">Transcription</keyword>
<name>B4NJJ5_DROWI</name>
<evidence type="ECO:0000256" key="1">
    <source>
        <dbReference type="ARBA" id="ARBA00004123"/>
    </source>
</evidence>
<dbReference type="SUPFAM" id="SSF57667">
    <property type="entry name" value="beta-beta-alpha zinc fingers"/>
    <property type="match status" value="3"/>
</dbReference>
<dbReference type="Proteomes" id="UP000007798">
    <property type="component" value="Unassembled WGS sequence"/>
</dbReference>
<evidence type="ECO:0000259" key="11">
    <source>
        <dbReference type="PROSITE" id="PS50157"/>
    </source>
</evidence>
<evidence type="ECO:0000313" key="12">
    <source>
        <dbReference type="EMBL" id="EDW83919.1"/>
    </source>
</evidence>
<dbReference type="PANTHER" id="PTHR16515:SF55">
    <property type="entry name" value="C2H2-TYPE DOMAIN-CONTAINING PROTEIN"/>
    <property type="match status" value="1"/>
</dbReference>
<feature type="coiled-coil region" evidence="10">
    <location>
        <begin position="90"/>
        <end position="117"/>
    </location>
</feature>
<keyword evidence="10" id="KW-0175">Coiled coil</keyword>
<dbReference type="InterPro" id="IPR013087">
    <property type="entry name" value="Znf_C2H2_type"/>
</dbReference>
<evidence type="ECO:0000256" key="10">
    <source>
        <dbReference type="SAM" id="Coils"/>
    </source>
</evidence>
<dbReference type="SMART" id="SM00355">
    <property type="entry name" value="ZnF_C2H2"/>
    <property type="match status" value="5"/>
</dbReference>
<feature type="domain" description="C2H2-type" evidence="11">
    <location>
        <begin position="193"/>
        <end position="220"/>
    </location>
</feature>
<dbReference type="GO" id="GO:0008270">
    <property type="term" value="F:zinc ion binding"/>
    <property type="evidence" value="ECO:0007669"/>
    <property type="project" value="UniProtKB-KW"/>
</dbReference>
<dbReference type="PANTHER" id="PTHR16515">
    <property type="entry name" value="PR DOMAIN ZINC FINGER PROTEIN"/>
    <property type="match status" value="1"/>
</dbReference>
<evidence type="ECO:0000256" key="9">
    <source>
        <dbReference type="PROSITE-ProRule" id="PRU00042"/>
    </source>
</evidence>
<keyword evidence="3" id="KW-0677">Repeat</keyword>
<evidence type="ECO:0000256" key="8">
    <source>
        <dbReference type="ARBA" id="ARBA00023242"/>
    </source>
</evidence>
<dbReference type="Gene3D" id="3.30.160.60">
    <property type="entry name" value="Classic Zinc Finger"/>
    <property type="match status" value="3"/>
</dbReference>
<proteinExistence type="predicted"/>
<keyword evidence="6" id="KW-0805">Transcription regulation</keyword>
<dbReference type="eggNOG" id="KOG1721">
    <property type="taxonomic scope" value="Eukaryota"/>
</dbReference>
<gene>
    <name evidence="12" type="primary">Dwil\GK13423</name>
    <name evidence="12" type="ORF">Dwil_GK13423</name>
</gene>
<dbReference type="HOGENOM" id="CLU_1009258_0_0_1"/>
<dbReference type="PROSITE" id="PS00028">
    <property type="entry name" value="ZINC_FINGER_C2H2_1"/>
    <property type="match status" value="4"/>
</dbReference>
<feature type="domain" description="C2H2-type" evidence="11">
    <location>
        <begin position="137"/>
        <end position="164"/>
    </location>
</feature>
<sequence length="276" mass="32357">MCHEGYLVDAKPIDSTLCSASNKSLAEALKYLINRGNSLYLNLEAPPAGGVLCLRCYNDMMDYDAALVGVLQKQLKLLKRFEENNPIIESDDSEIEVELQTEEENELERDFIELEVEIGREAKIRKHSHVLQLKKKFECELCEYAHRNEDYVKLHMNIHEGRSETTCLVCHKQFTTKMNTIRHMESHLQNKRHQCHKCGMCFSQSTVLYNHKLQHEAEENPLQCGICQSVFKTKRTYKHHLLTHRADRPRYACDFCEKTFTEKYTLKIHRRIHTVD</sequence>
<evidence type="ECO:0000256" key="6">
    <source>
        <dbReference type="ARBA" id="ARBA00023015"/>
    </source>
</evidence>
<dbReference type="GO" id="GO:0005634">
    <property type="term" value="C:nucleus"/>
    <property type="evidence" value="ECO:0007669"/>
    <property type="project" value="UniProtKB-SubCell"/>
</dbReference>
<evidence type="ECO:0000256" key="7">
    <source>
        <dbReference type="ARBA" id="ARBA00023163"/>
    </source>
</evidence>
<keyword evidence="4 9" id="KW-0863">Zinc-finger</keyword>
<evidence type="ECO:0000256" key="5">
    <source>
        <dbReference type="ARBA" id="ARBA00022833"/>
    </source>
</evidence>
<dbReference type="AlphaFoldDB" id="B4NJJ5"/>
<keyword evidence="8" id="KW-0539">Nucleus</keyword>
<dbReference type="PROSITE" id="PS50157">
    <property type="entry name" value="ZINC_FINGER_C2H2_2"/>
    <property type="match status" value="5"/>
</dbReference>
<feature type="domain" description="C2H2-type" evidence="11">
    <location>
        <begin position="222"/>
        <end position="249"/>
    </location>
</feature>
<dbReference type="InParanoid" id="B4NJJ5"/>
<reference evidence="12 13" key="1">
    <citation type="journal article" date="2007" name="Nature">
        <title>Evolution of genes and genomes on the Drosophila phylogeny.</title>
        <authorList>
            <consortium name="Drosophila 12 Genomes Consortium"/>
            <person name="Clark A.G."/>
            <person name="Eisen M.B."/>
            <person name="Smith D.R."/>
            <person name="Bergman C.M."/>
            <person name="Oliver B."/>
            <person name="Markow T.A."/>
            <person name="Kaufman T.C."/>
            <person name="Kellis M."/>
            <person name="Gelbart W."/>
            <person name="Iyer V.N."/>
            <person name="Pollard D.A."/>
            <person name="Sackton T.B."/>
            <person name="Larracuente A.M."/>
            <person name="Singh N.D."/>
            <person name="Abad J.P."/>
            <person name="Abt D.N."/>
            <person name="Adryan B."/>
            <person name="Aguade M."/>
            <person name="Akashi H."/>
            <person name="Anderson W.W."/>
            <person name="Aquadro C.F."/>
            <person name="Ardell D.H."/>
            <person name="Arguello R."/>
            <person name="Artieri C.G."/>
            <person name="Barbash D.A."/>
            <person name="Barker D."/>
            <person name="Barsanti P."/>
            <person name="Batterham P."/>
            <person name="Batzoglou S."/>
            <person name="Begun D."/>
            <person name="Bhutkar A."/>
            <person name="Blanco E."/>
            <person name="Bosak S.A."/>
            <person name="Bradley R.K."/>
            <person name="Brand A.D."/>
            <person name="Brent M.R."/>
            <person name="Brooks A.N."/>
            <person name="Brown R.H."/>
            <person name="Butlin R.K."/>
            <person name="Caggese C."/>
            <person name="Calvi B.R."/>
            <person name="Bernardo de Carvalho A."/>
            <person name="Caspi A."/>
            <person name="Castrezana S."/>
            <person name="Celniker S.E."/>
            <person name="Chang J.L."/>
            <person name="Chapple C."/>
            <person name="Chatterji S."/>
            <person name="Chinwalla A."/>
            <person name="Civetta A."/>
            <person name="Clifton S.W."/>
            <person name="Comeron J.M."/>
            <person name="Costello J.C."/>
            <person name="Coyne J.A."/>
            <person name="Daub J."/>
            <person name="David R.G."/>
            <person name="Delcher A.L."/>
            <person name="Delehaunty K."/>
            <person name="Do C.B."/>
            <person name="Ebling H."/>
            <person name="Edwards K."/>
            <person name="Eickbush T."/>
            <person name="Evans J.D."/>
            <person name="Filipski A."/>
            <person name="Findeiss S."/>
            <person name="Freyhult E."/>
            <person name="Fulton L."/>
            <person name="Fulton R."/>
            <person name="Garcia A.C."/>
            <person name="Gardiner A."/>
            <person name="Garfield D.A."/>
            <person name="Garvin B.E."/>
            <person name="Gibson G."/>
            <person name="Gilbert D."/>
            <person name="Gnerre S."/>
            <person name="Godfrey J."/>
            <person name="Good R."/>
            <person name="Gotea V."/>
            <person name="Gravely B."/>
            <person name="Greenberg A.J."/>
            <person name="Griffiths-Jones S."/>
            <person name="Gross S."/>
            <person name="Guigo R."/>
            <person name="Gustafson E.A."/>
            <person name="Haerty W."/>
            <person name="Hahn M.W."/>
            <person name="Halligan D.L."/>
            <person name="Halpern A.L."/>
            <person name="Halter G.M."/>
            <person name="Han M.V."/>
            <person name="Heger A."/>
            <person name="Hillier L."/>
            <person name="Hinrichs A.S."/>
            <person name="Holmes I."/>
            <person name="Hoskins R.A."/>
            <person name="Hubisz M.J."/>
            <person name="Hultmark D."/>
            <person name="Huntley M.A."/>
            <person name="Jaffe D.B."/>
            <person name="Jagadeeshan S."/>
            <person name="Jeck W.R."/>
            <person name="Johnson J."/>
            <person name="Jones C.D."/>
            <person name="Jordan W.C."/>
            <person name="Karpen G.H."/>
            <person name="Kataoka E."/>
            <person name="Keightley P.D."/>
            <person name="Kheradpour P."/>
            <person name="Kirkness E.F."/>
            <person name="Koerich L.B."/>
            <person name="Kristiansen K."/>
            <person name="Kudrna D."/>
            <person name="Kulathinal R.J."/>
            <person name="Kumar S."/>
            <person name="Kwok R."/>
            <person name="Lander E."/>
            <person name="Langley C.H."/>
            <person name="Lapoint R."/>
            <person name="Lazzaro B.P."/>
            <person name="Lee S.J."/>
            <person name="Levesque L."/>
            <person name="Li R."/>
            <person name="Lin C.F."/>
            <person name="Lin M.F."/>
            <person name="Lindblad-Toh K."/>
            <person name="Llopart A."/>
            <person name="Long M."/>
            <person name="Low L."/>
            <person name="Lozovsky E."/>
            <person name="Lu J."/>
            <person name="Luo M."/>
            <person name="Machado C.A."/>
            <person name="Makalowski W."/>
            <person name="Marzo M."/>
            <person name="Matsuda M."/>
            <person name="Matzkin L."/>
            <person name="McAllister B."/>
            <person name="McBride C.S."/>
            <person name="McKernan B."/>
            <person name="McKernan K."/>
            <person name="Mendez-Lago M."/>
            <person name="Minx P."/>
            <person name="Mollenhauer M.U."/>
            <person name="Montooth K."/>
            <person name="Mount S.M."/>
            <person name="Mu X."/>
            <person name="Myers E."/>
            <person name="Negre B."/>
            <person name="Newfeld S."/>
            <person name="Nielsen R."/>
            <person name="Noor M.A."/>
            <person name="O'Grady P."/>
            <person name="Pachter L."/>
            <person name="Papaceit M."/>
            <person name="Parisi M.J."/>
            <person name="Parisi M."/>
            <person name="Parts L."/>
            <person name="Pedersen J.S."/>
            <person name="Pesole G."/>
            <person name="Phillippy A.M."/>
            <person name="Ponting C.P."/>
            <person name="Pop M."/>
            <person name="Porcelli D."/>
            <person name="Powell J.R."/>
            <person name="Prohaska S."/>
            <person name="Pruitt K."/>
            <person name="Puig M."/>
            <person name="Quesneville H."/>
            <person name="Ram K.R."/>
            <person name="Rand D."/>
            <person name="Rasmussen M.D."/>
            <person name="Reed L.K."/>
            <person name="Reenan R."/>
            <person name="Reily A."/>
            <person name="Remington K.A."/>
            <person name="Rieger T.T."/>
            <person name="Ritchie M.G."/>
            <person name="Robin C."/>
            <person name="Rogers Y.H."/>
            <person name="Rohde C."/>
            <person name="Rozas J."/>
            <person name="Rubenfield M.J."/>
            <person name="Ruiz A."/>
            <person name="Russo S."/>
            <person name="Salzberg S.L."/>
            <person name="Sanchez-Gracia A."/>
            <person name="Saranga D.J."/>
            <person name="Sato H."/>
            <person name="Schaeffer S.W."/>
            <person name="Schatz M.C."/>
            <person name="Schlenke T."/>
            <person name="Schwartz R."/>
            <person name="Segarra C."/>
            <person name="Singh R.S."/>
            <person name="Sirot L."/>
            <person name="Sirota M."/>
            <person name="Sisneros N.B."/>
            <person name="Smith C.D."/>
            <person name="Smith T.F."/>
            <person name="Spieth J."/>
            <person name="Stage D.E."/>
            <person name="Stark A."/>
            <person name="Stephan W."/>
            <person name="Strausberg R.L."/>
            <person name="Strempel S."/>
            <person name="Sturgill D."/>
            <person name="Sutton G."/>
            <person name="Sutton G.G."/>
            <person name="Tao W."/>
            <person name="Teichmann S."/>
            <person name="Tobari Y.N."/>
            <person name="Tomimura Y."/>
            <person name="Tsolas J.M."/>
            <person name="Valente V.L."/>
            <person name="Venter E."/>
            <person name="Venter J.C."/>
            <person name="Vicario S."/>
            <person name="Vieira F.G."/>
            <person name="Vilella A.J."/>
            <person name="Villasante A."/>
            <person name="Walenz B."/>
            <person name="Wang J."/>
            <person name="Wasserman M."/>
            <person name="Watts T."/>
            <person name="Wilson D."/>
            <person name="Wilson R.K."/>
            <person name="Wing R.A."/>
            <person name="Wolfner M.F."/>
            <person name="Wong A."/>
            <person name="Wong G.K."/>
            <person name="Wu C.I."/>
            <person name="Wu G."/>
            <person name="Yamamoto D."/>
            <person name="Yang H.P."/>
            <person name="Yang S.P."/>
            <person name="Yorke J.A."/>
            <person name="Yoshida K."/>
            <person name="Zdobnov E."/>
            <person name="Zhang P."/>
            <person name="Zhang Y."/>
            <person name="Zimin A.V."/>
            <person name="Baldwin J."/>
            <person name="Abdouelleil A."/>
            <person name="Abdulkadir J."/>
            <person name="Abebe A."/>
            <person name="Abera B."/>
            <person name="Abreu J."/>
            <person name="Acer S.C."/>
            <person name="Aftuck L."/>
            <person name="Alexander A."/>
            <person name="An P."/>
            <person name="Anderson E."/>
            <person name="Anderson S."/>
            <person name="Arachi H."/>
            <person name="Azer M."/>
            <person name="Bachantsang P."/>
            <person name="Barry A."/>
            <person name="Bayul T."/>
            <person name="Berlin A."/>
            <person name="Bessette D."/>
            <person name="Bloom T."/>
            <person name="Blye J."/>
            <person name="Boguslavskiy L."/>
            <person name="Bonnet C."/>
            <person name="Boukhgalter B."/>
            <person name="Bourzgui I."/>
            <person name="Brown A."/>
            <person name="Cahill P."/>
            <person name="Channer S."/>
            <person name="Cheshatsang Y."/>
            <person name="Chuda L."/>
            <person name="Citroen M."/>
            <person name="Collymore A."/>
            <person name="Cooke P."/>
            <person name="Costello M."/>
            <person name="D'Aco K."/>
            <person name="Daza R."/>
            <person name="De Haan G."/>
            <person name="DeGray S."/>
            <person name="DeMaso C."/>
            <person name="Dhargay N."/>
            <person name="Dooley K."/>
            <person name="Dooley E."/>
            <person name="Doricent M."/>
            <person name="Dorje P."/>
            <person name="Dorjee K."/>
            <person name="Dupes A."/>
            <person name="Elong R."/>
            <person name="Falk J."/>
            <person name="Farina A."/>
            <person name="Faro S."/>
            <person name="Ferguson D."/>
            <person name="Fisher S."/>
            <person name="Foley C.D."/>
            <person name="Franke A."/>
            <person name="Friedrich D."/>
            <person name="Gadbois L."/>
            <person name="Gearin G."/>
            <person name="Gearin C.R."/>
            <person name="Giannoukos G."/>
            <person name="Goode T."/>
            <person name="Graham J."/>
            <person name="Grandbois E."/>
            <person name="Grewal S."/>
            <person name="Gyaltsen K."/>
            <person name="Hafez N."/>
            <person name="Hagos B."/>
            <person name="Hall J."/>
            <person name="Henson C."/>
            <person name="Hollinger A."/>
            <person name="Honan T."/>
            <person name="Huard M.D."/>
            <person name="Hughes L."/>
            <person name="Hurhula B."/>
            <person name="Husby M.E."/>
            <person name="Kamat A."/>
            <person name="Kanga B."/>
            <person name="Kashin S."/>
            <person name="Khazanovich D."/>
            <person name="Kisner P."/>
            <person name="Lance K."/>
            <person name="Lara M."/>
            <person name="Lee W."/>
            <person name="Lennon N."/>
            <person name="Letendre F."/>
            <person name="LeVine R."/>
            <person name="Lipovsky A."/>
            <person name="Liu X."/>
            <person name="Liu J."/>
            <person name="Liu S."/>
            <person name="Lokyitsang T."/>
            <person name="Lokyitsang Y."/>
            <person name="Lubonja R."/>
            <person name="Lui A."/>
            <person name="MacDonald P."/>
            <person name="Magnisalis V."/>
            <person name="Maru K."/>
            <person name="Matthews C."/>
            <person name="McCusker W."/>
            <person name="McDonough S."/>
            <person name="Mehta T."/>
            <person name="Meldrim J."/>
            <person name="Meneus L."/>
            <person name="Mihai O."/>
            <person name="Mihalev A."/>
            <person name="Mihova T."/>
            <person name="Mittelman R."/>
            <person name="Mlenga V."/>
            <person name="Montmayeur A."/>
            <person name="Mulrain L."/>
            <person name="Navidi A."/>
            <person name="Naylor J."/>
            <person name="Negash T."/>
            <person name="Nguyen T."/>
            <person name="Nguyen N."/>
            <person name="Nicol R."/>
            <person name="Norbu C."/>
            <person name="Norbu N."/>
            <person name="Novod N."/>
            <person name="O'Neill B."/>
            <person name="Osman S."/>
            <person name="Markiewicz E."/>
            <person name="Oyono O.L."/>
            <person name="Patti C."/>
            <person name="Phunkhang P."/>
            <person name="Pierre F."/>
            <person name="Priest M."/>
            <person name="Raghuraman S."/>
            <person name="Rege F."/>
            <person name="Reyes R."/>
            <person name="Rise C."/>
            <person name="Rogov P."/>
            <person name="Ross K."/>
            <person name="Ryan E."/>
            <person name="Settipalli S."/>
            <person name="Shea T."/>
            <person name="Sherpa N."/>
            <person name="Shi L."/>
            <person name="Shih D."/>
            <person name="Sparrow T."/>
            <person name="Spaulding J."/>
            <person name="Stalker J."/>
            <person name="Stange-Thomann N."/>
            <person name="Stavropoulos S."/>
            <person name="Stone C."/>
            <person name="Strader C."/>
            <person name="Tesfaye S."/>
            <person name="Thomson T."/>
            <person name="Thoulutsang Y."/>
            <person name="Thoulutsang D."/>
            <person name="Topham K."/>
            <person name="Topping I."/>
            <person name="Tsamla T."/>
            <person name="Vassiliev H."/>
            <person name="Vo A."/>
            <person name="Wangchuk T."/>
            <person name="Wangdi T."/>
            <person name="Weiand M."/>
            <person name="Wilkinson J."/>
            <person name="Wilson A."/>
            <person name="Yadav S."/>
            <person name="Young G."/>
            <person name="Yu Q."/>
            <person name="Zembek L."/>
            <person name="Zhong D."/>
            <person name="Zimmer A."/>
            <person name="Zwirko Z."/>
            <person name="Jaffe D.B."/>
            <person name="Alvarez P."/>
            <person name="Brockman W."/>
            <person name="Butler J."/>
            <person name="Chin C."/>
            <person name="Gnerre S."/>
            <person name="Grabherr M."/>
            <person name="Kleber M."/>
            <person name="Mauceli E."/>
            <person name="MacCallum I."/>
        </authorList>
    </citation>
    <scope>NUCLEOTIDE SEQUENCE [LARGE SCALE GENOMIC DNA]</scope>
    <source>
        <strain evidence="13">Tucson 14030-0811.24</strain>
    </source>
</reference>
<feature type="domain" description="C2H2-type" evidence="11">
    <location>
        <begin position="165"/>
        <end position="192"/>
    </location>
</feature>
<dbReference type="Pfam" id="PF00096">
    <property type="entry name" value="zf-C2H2"/>
    <property type="match status" value="3"/>
</dbReference>
<keyword evidence="2" id="KW-0479">Metal-binding</keyword>
<organism evidence="12 13">
    <name type="scientific">Drosophila willistoni</name>
    <name type="common">Fruit fly</name>
    <dbReference type="NCBI Taxonomy" id="7260"/>
    <lineage>
        <taxon>Eukaryota</taxon>
        <taxon>Metazoa</taxon>
        <taxon>Ecdysozoa</taxon>
        <taxon>Arthropoda</taxon>
        <taxon>Hexapoda</taxon>
        <taxon>Insecta</taxon>
        <taxon>Pterygota</taxon>
        <taxon>Neoptera</taxon>
        <taxon>Endopterygota</taxon>
        <taxon>Diptera</taxon>
        <taxon>Brachycera</taxon>
        <taxon>Muscomorpha</taxon>
        <taxon>Ephydroidea</taxon>
        <taxon>Drosophilidae</taxon>
        <taxon>Drosophila</taxon>
        <taxon>Sophophora</taxon>
    </lineage>
</organism>
<feature type="domain" description="C2H2-type" evidence="11">
    <location>
        <begin position="251"/>
        <end position="276"/>
    </location>
</feature>
<evidence type="ECO:0000256" key="4">
    <source>
        <dbReference type="ARBA" id="ARBA00022771"/>
    </source>
</evidence>
<dbReference type="OrthoDB" id="6077919at2759"/>
<dbReference type="FunFam" id="3.30.160.60:FF:000012">
    <property type="entry name" value="RB-associated KRAB zinc finger protein-like"/>
    <property type="match status" value="1"/>
</dbReference>
<comment type="subcellular location">
    <subcellularLocation>
        <location evidence="1">Nucleus</location>
    </subcellularLocation>
</comment>
<dbReference type="PhylomeDB" id="B4NJJ5"/>
<keyword evidence="5" id="KW-0862">Zinc</keyword>
<evidence type="ECO:0000256" key="3">
    <source>
        <dbReference type="ARBA" id="ARBA00022737"/>
    </source>
</evidence>
<keyword evidence="13" id="KW-1185">Reference proteome</keyword>
<dbReference type="SMR" id="B4NJJ5"/>
<dbReference type="EMBL" id="CH964272">
    <property type="protein sequence ID" value="EDW83919.1"/>
    <property type="molecule type" value="Genomic_DNA"/>
</dbReference>
<dbReference type="GO" id="GO:0010468">
    <property type="term" value="P:regulation of gene expression"/>
    <property type="evidence" value="ECO:0007669"/>
    <property type="project" value="TreeGrafter"/>
</dbReference>
<dbReference type="InterPro" id="IPR036236">
    <property type="entry name" value="Znf_C2H2_sf"/>
</dbReference>
<dbReference type="KEGG" id="dwi:6651133"/>
<dbReference type="OMA" id="HETHTKE"/>
<dbReference type="InterPro" id="IPR050331">
    <property type="entry name" value="Zinc_finger"/>
</dbReference>
<accession>B4NJJ5</accession>
<dbReference type="STRING" id="7260.B4NJJ5"/>
<evidence type="ECO:0000256" key="2">
    <source>
        <dbReference type="ARBA" id="ARBA00022723"/>
    </source>
</evidence>
<protein>
    <recommendedName>
        <fullName evidence="11">C2H2-type domain-containing protein</fullName>
    </recommendedName>
</protein>
<evidence type="ECO:0000313" key="13">
    <source>
        <dbReference type="Proteomes" id="UP000007798"/>
    </source>
</evidence>